<dbReference type="PANTHER" id="PTHR41260">
    <property type="entry name" value="PROTEIN ECSC"/>
    <property type="match status" value="1"/>
</dbReference>
<organism evidence="1 2">
    <name type="scientific">Dyadobacter arcticus</name>
    <dbReference type="NCBI Taxonomy" id="1078754"/>
    <lineage>
        <taxon>Bacteria</taxon>
        <taxon>Pseudomonadati</taxon>
        <taxon>Bacteroidota</taxon>
        <taxon>Cytophagia</taxon>
        <taxon>Cytophagales</taxon>
        <taxon>Spirosomataceae</taxon>
        <taxon>Dyadobacter</taxon>
    </lineage>
</organism>
<proteinExistence type="predicted"/>
<dbReference type="PANTHER" id="PTHR41260:SF1">
    <property type="entry name" value="PROTEIN ECSC"/>
    <property type="match status" value="1"/>
</dbReference>
<keyword evidence="2" id="KW-1185">Reference proteome</keyword>
<protein>
    <recommendedName>
        <fullName evidence="3">EcsC family protein</fullName>
    </recommendedName>
</protein>
<evidence type="ECO:0000313" key="1">
    <source>
        <dbReference type="EMBL" id="NIJ53847.1"/>
    </source>
</evidence>
<dbReference type="RefSeq" id="WP_167271408.1">
    <property type="nucleotide sequence ID" value="NZ_JAASQJ010000003.1"/>
</dbReference>
<name>A0ABX0ULR2_9BACT</name>
<evidence type="ECO:0008006" key="3">
    <source>
        <dbReference type="Google" id="ProtNLM"/>
    </source>
</evidence>
<sequence length="272" mass="29274">MQVEITDAHREELRAAMMLLEYPGIAAKITDFIGMPIQKALDLLPKNWNEKIGVITRTALLKASDAAIFTMKNKQGGKASNAWHKVGVAVTGGVGGFFGFAALAVELPVSTTIMLRSIADIARSQGESIADYETKLACMEVFALGGTSIADDNSESGYYAVRLSLVTSVSEVVGYVTKTLSDKSSPALIKFISSIAQRFGIQISEKVAAQAIPAIGAAGGVIINTIFINHFQDMARGHFTVRKLERIYGKDAVKACYDGLLQSSMSRKNQKF</sequence>
<accession>A0ABX0ULR2</accession>
<reference evidence="1 2" key="1">
    <citation type="submission" date="2020-03" db="EMBL/GenBank/DDBJ databases">
        <title>Genomic Encyclopedia of Type Strains, Phase IV (KMG-IV): sequencing the most valuable type-strain genomes for metagenomic binning, comparative biology and taxonomic classification.</title>
        <authorList>
            <person name="Goeker M."/>
        </authorList>
    </citation>
    <scope>NUCLEOTIDE SEQUENCE [LARGE SCALE GENOMIC DNA]</scope>
    <source>
        <strain evidence="1 2">DSM 102865</strain>
    </source>
</reference>
<dbReference type="Pfam" id="PF12787">
    <property type="entry name" value="EcsC"/>
    <property type="match status" value="1"/>
</dbReference>
<dbReference type="Proteomes" id="UP001179181">
    <property type="component" value="Unassembled WGS sequence"/>
</dbReference>
<comment type="caution">
    <text evidence="1">The sequence shown here is derived from an EMBL/GenBank/DDBJ whole genome shotgun (WGS) entry which is preliminary data.</text>
</comment>
<dbReference type="EMBL" id="JAASQJ010000003">
    <property type="protein sequence ID" value="NIJ53847.1"/>
    <property type="molecule type" value="Genomic_DNA"/>
</dbReference>
<evidence type="ECO:0000313" key="2">
    <source>
        <dbReference type="Proteomes" id="UP001179181"/>
    </source>
</evidence>
<dbReference type="InterPro" id="IPR024787">
    <property type="entry name" value="EcsC"/>
</dbReference>
<gene>
    <name evidence="1" type="ORF">FHS68_003029</name>
</gene>